<evidence type="ECO:0000259" key="12">
    <source>
        <dbReference type="Pfam" id="PF05430"/>
    </source>
</evidence>
<dbReference type="InterPro" id="IPR008471">
    <property type="entry name" value="MnmC-like_methylTransf"/>
</dbReference>
<dbReference type="Pfam" id="PF01266">
    <property type="entry name" value="DAO"/>
    <property type="match status" value="1"/>
</dbReference>
<dbReference type="HAMAP" id="MF_01102">
    <property type="entry name" value="MnmC"/>
    <property type="match status" value="1"/>
</dbReference>
<evidence type="ECO:0000313" key="14">
    <source>
        <dbReference type="Proteomes" id="UP000633943"/>
    </source>
</evidence>
<keyword evidence="6 10" id="KW-0819">tRNA processing</keyword>
<dbReference type="NCBIfam" id="TIGR03197">
    <property type="entry name" value="MnmC_Cterm"/>
    <property type="match status" value="1"/>
</dbReference>
<dbReference type="InterPro" id="IPR047785">
    <property type="entry name" value="tRNA_MNMC2"/>
</dbReference>
<dbReference type="Gene3D" id="3.30.9.10">
    <property type="entry name" value="D-Amino Acid Oxidase, subunit A, domain 2"/>
    <property type="match status" value="1"/>
</dbReference>
<evidence type="ECO:0000256" key="1">
    <source>
        <dbReference type="ARBA" id="ARBA00022490"/>
    </source>
</evidence>
<dbReference type="PANTHER" id="PTHR13847:SF283">
    <property type="entry name" value="TRNA 5-METHYLAMINOMETHYL-2-THIOURIDINE BIOSYNTHESIS BIFUNCTIONAL PROTEIN MNMC"/>
    <property type="match status" value="1"/>
</dbReference>
<keyword evidence="1 10" id="KW-0963">Cytoplasm</keyword>
<dbReference type="Gene3D" id="3.50.50.60">
    <property type="entry name" value="FAD/NAD(P)-binding domain"/>
    <property type="match status" value="1"/>
</dbReference>
<feature type="domain" description="FAD dependent oxidoreductase" evidence="11">
    <location>
        <begin position="249"/>
        <end position="605"/>
    </location>
</feature>
<organism evidence="13 14">
    <name type="scientific">Aromatoleum bremense</name>
    <dbReference type="NCBI Taxonomy" id="76115"/>
    <lineage>
        <taxon>Bacteria</taxon>
        <taxon>Pseudomonadati</taxon>
        <taxon>Pseudomonadota</taxon>
        <taxon>Betaproteobacteria</taxon>
        <taxon>Rhodocyclales</taxon>
        <taxon>Rhodocyclaceae</taxon>
        <taxon>Aromatoleum</taxon>
    </lineage>
</organism>
<evidence type="ECO:0000256" key="8">
    <source>
        <dbReference type="ARBA" id="ARBA00023002"/>
    </source>
</evidence>
<evidence type="ECO:0000256" key="6">
    <source>
        <dbReference type="ARBA" id="ARBA00022694"/>
    </source>
</evidence>
<dbReference type="NCBIfam" id="NF033855">
    <property type="entry name" value="tRNA_MNMC2"/>
    <property type="match status" value="1"/>
</dbReference>
<dbReference type="PANTHER" id="PTHR13847">
    <property type="entry name" value="SARCOSINE DEHYDROGENASE-RELATED"/>
    <property type="match status" value="1"/>
</dbReference>
<dbReference type="EC" id="2.1.1.61" evidence="10"/>
<dbReference type="NCBIfam" id="NF002481">
    <property type="entry name" value="PRK01747.1-2"/>
    <property type="match status" value="1"/>
</dbReference>
<comment type="similarity">
    <text evidence="10">In the C-terminal section; belongs to the DAO family.</text>
</comment>
<evidence type="ECO:0000313" key="13">
    <source>
        <dbReference type="EMBL" id="NMG17123.1"/>
    </source>
</evidence>
<evidence type="ECO:0000256" key="3">
    <source>
        <dbReference type="ARBA" id="ARBA00022630"/>
    </source>
</evidence>
<evidence type="ECO:0000259" key="11">
    <source>
        <dbReference type="Pfam" id="PF01266"/>
    </source>
</evidence>
<keyword evidence="5 10" id="KW-0949">S-adenosyl-L-methionine</keyword>
<keyword evidence="14" id="KW-1185">Reference proteome</keyword>
<evidence type="ECO:0000256" key="10">
    <source>
        <dbReference type="HAMAP-Rule" id="MF_01102"/>
    </source>
</evidence>
<dbReference type="InterPro" id="IPR036188">
    <property type="entry name" value="FAD/NAD-bd_sf"/>
</dbReference>
<dbReference type="Proteomes" id="UP000633943">
    <property type="component" value="Unassembled WGS sequence"/>
</dbReference>
<reference evidence="13 14" key="1">
    <citation type="submission" date="2019-12" db="EMBL/GenBank/DDBJ databases">
        <title>Comparative genomics gives insights into the taxonomy of the Azoarcus-Aromatoleum group and reveals separate origins of nif in the plant-associated Azoarcus and non-plant-associated Aromatoleum sub-groups.</title>
        <authorList>
            <person name="Lafos M."/>
            <person name="Maluk M."/>
            <person name="Batista M."/>
            <person name="Junghare M."/>
            <person name="Carmona M."/>
            <person name="Faoro H."/>
            <person name="Cruz L.M."/>
            <person name="Battistoni F."/>
            <person name="De Souza E."/>
            <person name="Pedrosa F."/>
            <person name="Chen W.-M."/>
            <person name="Poole P.S."/>
            <person name="Dixon R.A."/>
            <person name="James E.K."/>
        </authorList>
    </citation>
    <scope>NUCLEOTIDE SEQUENCE [LARGE SCALE GENOMIC DNA]</scope>
    <source>
        <strain evidence="13 14">PbN1</strain>
    </source>
</reference>
<evidence type="ECO:0000256" key="9">
    <source>
        <dbReference type="ARBA" id="ARBA00023268"/>
    </source>
</evidence>
<feature type="region of interest" description="FAD-dependent cmnm(5)s(2)U34 oxidoreductase" evidence="10">
    <location>
        <begin position="252"/>
        <end position="639"/>
    </location>
</feature>
<keyword evidence="7 10" id="KW-0274">FAD</keyword>
<dbReference type="InterPro" id="IPR029063">
    <property type="entry name" value="SAM-dependent_MTases_sf"/>
</dbReference>
<evidence type="ECO:0000256" key="7">
    <source>
        <dbReference type="ARBA" id="ARBA00022827"/>
    </source>
</evidence>
<evidence type="ECO:0000256" key="2">
    <source>
        <dbReference type="ARBA" id="ARBA00022603"/>
    </source>
</evidence>
<evidence type="ECO:0000256" key="4">
    <source>
        <dbReference type="ARBA" id="ARBA00022679"/>
    </source>
</evidence>
<dbReference type="EC" id="1.5.-.-" evidence="10"/>
<sequence length="639" mass="67829">MTIEPAHLSFTDDGTPCSTAFGDVYHARGGGLEQARFVFIAGNGLPERWQGRECFTILETGFGFGLNFLATWGAWRADRQRCERLHFVSVEHHPFTREDLATLHARWPELAPLAAELADNWPTLTSGVHRLHLDGGRVVLTLLLGDARELLPQLECSADAFFLDGFSPACNPELWSAALLGELGRLAAPDATLATWSVCGDVRRGLAAAGFDCEKAPGFGGKRKMCRARHRGVGTRPAPAAAAAAAGHALVIGAGLAGSSTAERLAARGWRVDVIDAAGGPGEGASGNLTGVLRPLPSLDDNRLARITRAGALYGLHHLRQLTKAGLPVRWDACGVLHLARDPVHEGKQRRVIEAHRPPPDYLRFVERDEASALAGWPLPVGGWWFPQGAWVCPPSLCAANLMTRPDLIRCHFGRAMQRLEASVDGWTAFDADGKAIASAPVAVLANGVGIRAVPQAAALPVRSARGQVTHLAAAAGSSPNVVVCRLGYVSPALDGVRSAGATFSIDDDEPALRDADQRENLAKLEFILPGYAAAVDTAGLAGRVGFRPASPDRLPMVGEVPAVLRADRATPLAQIPRHPGLYAVAGFGARGLVWASLAAELLASRIAGEPLPLERELVDALDPARYLLRPVRGITPEG</sequence>
<feature type="domain" description="MnmC-like methyltransferase" evidence="12">
    <location>
        <begin position="109"/>
        <end position="230"/>
    </location>
</feature>
<dbReference type="InterPro" id="IPR023032">
    <property type="entry name" value="tRNA_MAMT_biosynth_bifunc_MnmC"/>
</dbReference>
<comment type="function">
    <text evidence="10">Catalyzes the last two steps in the biosynthesis of 5-methylaminomethyl-2-thiouridine (mnm(5)s(2)U) at the wobble position (U34) in tRNA. Catalyzes the FAD-dependent demodification of cmnm(5)s(2)U34 to nm(5)s(2)U34, followed by the transfer of a methyl group from S-adenosyl-L-methionine to nm(5)s(2)U34, to form mnm(5)s(2)U34.</text>
</comment>
<dbReference type="SUPFAM" id="SSF51905">
    <property type="entry name" value="FAD/NAD(P)-binding domain"/>
    <property type="match status" value="1"/>
</dbReference>
<name>A0ABX1NZ45_9RHOO</name>
<dbReference type="RefSeq" id="WP_169203664.1">
    <property type="nucleotide sequence ID" value="NZ_CP059467.1"/>
</dbReference>
<dbReference type="EMBL" id="WTVP01000060">
    <property type="protein sequence ID" value="NMG17123.1"/>
    <property type="molecule type" value="Genomic_DNA"/>
</dbReference>
<feature type="region of interest" description="tRNA (mnm(5)s(2)U34)-methyltransferase" evidence="10">
    <location>
        <begin position="1"/>
        <end position="231"/>
    </location>
</feature>
<keyword evidence="2 10" id="KW-0489">Methyltransferase</keyword>
<comment type="catalytic activity">
    <reaction evidence="10">
        <text>5-aminomethyl-2-thiouridine(34) in tRNA + S-adenosyl-L-methionine = 5-methylaminomethyl-2-thiouridine(34) in tRNA + S-adenosyl-L-homocysteine + H(+)</text>
        <dbReference type="Rhea" id="RHEA:19569"/>
        <dbReference type="Rhea" id="RHEA-COMP:10195"/>
        <dbReference type="Rhea" id="RHEA-COMP:10197"/>
        <dbReference type="ChEBI" id="CHEBI:15378"/>
        <dbReference type="ChEBI" id="CHEBI:57856"/>
        <dbReference type="ChEBI" id="CHEBI:59789"/>
        <dbReference type="ChEBI" id="CHEBI:74454"/>
        <dbReference type="ChEBI" id="CHEBI:74455"/>
        <dbReference type="EC" id="2.1.1.61"/>
    </reaction>
</comment>
<comment type="subcellular location">
    <subcellularLocation>
        <location evidence="10">Cytoplasm</location>
    </subcellularLocation>
</comment>
<gene>
    <name evidence="10 13" type="primary">mnmC</name>
    <name evidence="13" type="ORF">GPA24_16605</name>
</gene>
<evidence type="ECO:0000256" key="5">
    <source>
        <dbReference type="ARBA" id="ARBA00022691"/>
    </source>
</evidence>
<keyword evidence="9 10" id="KW-0511">Multifunctional enzyme</keyword>
<dbReference type="Gene3D" id="3.40.50.150">
    <property type="entry name" value="Vaccinia Virus protein VP39"/>
    <property type="match status" value="1"/>
</dbReference>
<keyword evidence="3 10" id="KW-0285">Flavoprotein</keyword>
<dbReference type="InterPro" id="IPR006076">
    <property type="entry name" value="FAD-dep_OxRdtase"/>
</dbReference>
<keyword evidence="8 10" id="KW-0560">Oxidoreductase</keyword>
<proteinExistence type="inferred from homology"/>
<protein>
    <recommendedName>
        <fullName evidence="10">tRNA 5-methylaminomethyl-2-thiouridine biosynthesis bifunctional protein MnmC</fullName>
        <shortName evidence="10">tRNA mnm(5)s(2)U biosynthesis bifunctional protein</shortName>
    </recommendedName>
    <domain>
        <recommendedName>
            <fullName evidence="10">tRNA (mnm(5)s(2)U34)-methyltransferase</fullName>
            <ecNumber evidence="10">2.1.1.61</ecNumber>
        </recommendedName>
    </domain>
    <domain>
        <recommendedName>
            <fullName evidence="10">FAD-dependent cmnm(5)s(2)U34 oxidoreductase</fullName>
            <ecNumber evidence="10">1.5.-.-</ecNumber>
        </recommendedName>
    </domain>
</protein>
<keyword evidence="4 10" id="KW-0808">Transferase</keyword>
<comment type="similarity">
    <text evidence="10">In the N-terminal section; belongs to the methyltransferase superfamily. tRNA (mnm(5)s(2)U34)-methyltransferase family.</text>
</comment>
<comment type="cofactor">
    <cofactor evidence="10">
        <name>FAD</name>
        <dbReference type="ChEBI" id="CHEBI:57692"/>
    </cofactor>
</comment>
<dbReference type="NCBIfam" id="NF002483">
    <property type="entry name" value="PRK01747.1-4"/>
    <property type="match status" value="1"/>
</dbReference>
<accession>A0ABX1NZ45</accession>
<dbReference type="InterPro" id="IPR017610">
    <property type="entry name" value="tRNA_S-uridine_synth_MnmC_C"/>
</dbReference>
<comment type="caution">
    <text evidence="13">The sequence shown here is derived from an EMBL/GenBank/DDBJ whole genome shotgun (WGS) entry which is preliminary data.</text>
</comment>
<dbReference type="Pfam" id="PF05430">
    <property type="entry name" value="Methyltransf_30"/>
    <property type="match status" value="1"/>
</dbReference>